<evidence type="ECO:0000256" key="1">
    <source>
        <dbReference type="SAM" id="Phobius"/>
    </source>
</evidence>
<dbReference type="PROSITE" id="PS00409">
    <property type="entry name" value="PROKAR_NTER_METHYL"/>
    <property type="match status" value="1"/>
</dbReference>
<organism evidence="2 3">
    <name type="scientific">Mariniblastus fucicola</name>
    <dbReference type="NCBI Taxonomy" id="980251"/>
    <lineage>
        <taxon>Bacteria</taxon>
        <taxon>Pseudomonadati</taxon>
        <taxon>Planctomycetota</taxon>
        <taxon>Planctomycetia</taxon>
        <taxon>Pirellulales</taxon>
        <taxon>Pirellulaceae</taxon>
        <taxon>Mariniblastus</taxon>
    </lineage>
</organism>
<dbReference type="Proteomes" id="UP000322214">
    <property type="component" value="Chromosome"/>
</dbReference>
<dbReference type="SUPFAM" id="SSF54523">
    <property type="entry name" value="Pili subunits"/>
    <property type="match status" value="1"/>
</dbReference>
<keyword evidence="1" id="KW-0812">Transmembrane</keyword>
<dbReference type="AlphaFoldDB" id="A0A5B9PER5"/>
<keyword evidence="1" id="KW-0472">Membrane</keyword>
<reference evidence="2 3" key="1">
    <citation type="submission" date="2019-08" db="EMBL/GenBank/DDBJ databases">
        <title>Deep-cultivation of Planctomycetes and their phenomic and genomic characterization uncovers novel biology.</title>
        <authorList>
            <person name="Wiegand S."/>
            <person name="Jogler M."/>
            <person name="Boedeker C."/>
            <person name="Pinto D."/>
            <person name="Vollmers J."/>
            <person name="Rivas-Marin E."/>
            <person name="Kohn T."/>
            <person name="Peeters S.H."/>
            <person name="Heuer A."/>
            <person name="Rast P."/>
            <person name="Oberbeckmann S."/>
            <person name="Bunk B."/>
            <person name="Jeske O."/>
            <person name="Meyerdierks A."/>
            <person name="Storesund J.E."/>
            <person name="Kallscheuer N."/>
            <person name="Luecker S."/>
            <person name="Lage O.M."/>
            <person name="Pohl T."/>
            <person name="Merkel B.J."/>
            <person name="Hornburger P."/>
            <person name="Mueller R.-W."/>
            <person name="Bruemmer F."/>
            <person name="Labrenz M."/>
            <person name="Spormann A.M."/>
            <person name="Op den Camp H."/>
            <person name="Overmann J."/>
            <person name="Amann R."/>
            <person name="Jetten M.S.M."/>
            <person name="Mascher T."/>
            <person name="Medema M.H."/>
            <person name="Devos D.P."/>
            <person name="Kaster A.-K."/>
            <person name="Ovreas L."/>
            <person name="Rohde M."/>
            <person name="Galperin M.Y."/>
            <person name="Jogler C."/>
        </authorList>
    </citation>
    <scope>NUCLEOTIDE SEQUENCE [LARGE SCALE GENOMIC DNA]</scope>
    <source>
        <strain evidence="2 3">FC18</strain>
    </source>
</reference>
<keyword evidence="1" id="KW-1133">Transmembrane helix</keyword>
<protein>
    <recommendedName>
        <fullName evidence="4">Type II secretion system protein G</fullName>
    </recommendedName>
</protein>
<dbReference type="InterPro" id="IPR045584">
    <property type="entry name" value="Pilin-like"/>
</dbReference>
<keyword evidence="3" id="KW-1185">Reference proteome</keyword>
<dbReference type="STRING" id="980251.GCA_001642875_03968"/>
<evidence type="ECO:0000313" key="3">
    <source>
        <dbReference type="Proteomes" id="UP000322214"/>
    </source>
</evidence>
<gene>
    <name evidence="2" type="ORF">MFFC18_29910</name>
</gene>
<dbReference type="EMBL" id="CP042912">
    <property type="protein sequence ID" value="QEG23096.1"/>
    <property type="molecule type" value="Genomic_DNA"/>
</dbReference>
<evidence type="ECO:0000313" key="2">
    <source>
        <dbReference type="EMBL" id="QEG23096.1"/>
    </source>
</evidence>
<feature type="transmembrane region" description="Helical" evidence="1">
    <location>
        <begin position="21"/>
        <end position="42"/>
    </location>
</feature>
<evidence type="ECO:0008006" key="4">
    <source>
        <dbReference type="Google" id="ProtNLM"/>
    </source>
</evidence>
<accession>A0A5B9PER5</accession>
<dbReference type="RefSeq" id="WP_075085981.1">
    <property type="nucleotide sequence ID" value="NZ_CP042912.1"/>
</dbReference>
<proteinExistence type="predicted"/>
<name>A0A5B9PER5_9BACT</name>
<dbReference type="InterPro" id="IPR012902">
    <property type="entry name" value="N_methyl_site"/>
</dbReference>
<sequence>MKNEFLQLEFRNSLRSADRRGLSLLELLVVLTILIALGGIVVSTLPGMLKRTQVATAAANVPEIESTIRRMAVLSQGQIGNRFDALITGSSSIDGNIPGYLGGAEVFETTSLSPAEIEALRLIGITELVPALDGADNATFGSHDQLPVAIGTDSRVCALSQEPALVLLREGWNLEVDASSRFFVFGLGEQCSLVGGGPKAAFSEAPVHFSDERDQSPEDMYSRYLILVELKPSGDSEFVARYAGTGIPGKYGISSMSNELESYYSDTEN</sequence>
<dbReference type="KEGG" id="mff:MFFC18_29910"/>